<dbReference type="EMBL" id="CAJNDS010002773">
    <property type="protein sequence ID" value="CAE7592033.1"/>
    <property type="molecule type" value="Genomic_DNA"/>
</dbReference>
<protein>
    <submittedName>
        <fullName evidence="2">YbiA protein</fullName>
    </submittedName>
</protein>
<sequence>MSRRSWRVRRNGYQPDSCAADPIAAEVAELERIPRQGKVERFQGAYQFLSNFFWSPLNFEGLRYPSVEHAFQAAKLRENTQRLAWGFTESISFGQAKRLGRQVPLREDWKEIQGRGHGQLPPAPSLKTPRCASSCSRLG</sequence>
<feature type="region of interest" description="Disordered" evidence="1">
    <location>
        <begin position="114"/>
        <end position="139"/>
    </location>
</feature>
<evidence type="ECO:0000313" key="3">
    <source>
        <dbReference type="Proteomes" id="UP000604046"/>
    </source>
</evidence>
<dbReference type="AlphaFoldDB" id="A0A812V1B8"/>
<organism evidence="2 3">
    <name type="scientific">Symbiodinium natans</name>
    <dbReference type="NCBI Taxonomy" id="878477"/>
    <lineage>
        <taxon>Eukaryota</taxon>
        <taxon>Sar</taxon>
        <taxon>Alveolata</taxon>
        <taxon>Dinophyceae</taxon>
        <taxon>Suessiales</taxon>
        <taxon>Symbiodiniaceae</taxon>
        <taxon>Symbiodinium</taxon>
    </lineage>
</organism>
<dbReference type="CDD" id="cd15457">
    <property type="entry name" value="NADAR"/>
    <property type="match status" value="1"/>
</dbReference>
<dbReference type="Gene3D" id="1.10.357.40">
    <property type="entry name" value="YbiA-like"/>
    <property type="match status" value="1"/>
</dbReference>
<proteinExistence type="predicted"/>
<accession>A0A812V1B8</accession>
<gene>
    <name evidence="2" type="primary">ybiA</name>
    <name evidence="2" type="ORF">SNAT2548_LOCUS33704</name>
</gene>
<dbReference type="OrthoDB" id="69177at2759"/>
<evidence type="ECO:0000256" key="1">
    <source>
        <dbReference type="SAM" id="MobiDB-lite"/>
    </source>
</evidence>
<dbReference type="InterPro" id="IPR012816">
    <property type="entry name" value="NADAR"/>
</dbReference>
<evidence type="ECO:0000313" key="2">
    <source>
        <dbReference type="EMBL" id="CAE7592033.1"/>
    </source>
</evidence>
<dbReference type="InterPro" id="IPR037238">
    <property type="entry name" value="YbiA-like_sf"/>
</dbReference>
<dbReference type="SUPFAM" id="SSF143990">
    <property type="entry name" value="YbiA-like"/>
    <property type="match status" value="1"/>
</dbReference>
<dbReference type="Proteomes" id="UP000604046">
    <property type="component" value="Unassembled WGS sequence"/>
</dbReference>
<comment type="caution">
    <text evidence="2">The sequence shown here is derived from an EMBL/GenBank/DDBJ whole genome shotgun (WGS) entry which is preliminary data.</text>
</comment>
<keyword evidence="3" id="KW-1185">Reference proteome</keyword>
<name>A0A812V1B8_9DINO</name>
<reference evidence="2" key="1">
    <citation type="submission" date="2021-02" db="EMBL/GenBank/DDBJ databases">
        <authorList>
            <person name="Dougan E. K."/>
            <person name="Rhodes N."/>
            <person name="Thang M."/>
            <person name="Chan C."/>
        </authorList>
    </citation>
    <scope>NUCLEOTIDE SEQUENCE</scope>
</reference>